<dbReference type="InterPro" id="IPR001680">
    <property type="entry name" value="WD40_rpt"/>
</dbReference>
<name>A0A9P3HGB3_9FUNG</name>
<evidence type="ECO:0000256" key="4">
    <source>
        <dbReference type="SAM" id="MobiDB-lite"/>
    </source>
</evidence>
<evidence type="ECO:0000313" key="6">
    <source>
        <dbReference type="Proteomes" id="UP000827284"/>
    </source>
</evidence>
<feature type="repeat" description="WD" evidence="3">
    <location>
        <begin position="321"/>
        <end position="362"/>
    </location>
</feature>
<reference evidence="5" key="1">
    <citation type="submission" date="2021-11" db="EMBL/GenBank/DDBJ databases">
        <authorList>
            <person name="Herlambang A."/>
            <person name="Guo Y."/>
            <person name="Takashima Y."/>
            <person name="Nishizawa T."/>
        </authorList>
    </citation>
    <scope>NUCLEOTIDE SEQUENCE</scope>
    <source>
        <strain evidence="5">E1425</strain>
    </source>
</reference>
<keyword evidence="6" id="KW-1185">Reference proteome</keyword>
<dbReference type="SMART" id="SM00320">
    <property type="entry name" value="WD40"/>
    <property type="match status" value="7"/>
</dbReference>
<feature type="repeat" description="WD" evidence="3">
    <location>
        <begin position="524"/>
        <end position="546"/>
    </location>
</feature>
<dbReference type="Proteomes" id="UP000827284">
    <property type="component" value="Unassembled WGS sequence"/>
</dbReference>
<dbReference type="PANTHER" id="PTHR19879">
    <property type="entry name" value="TRANSCRIPTION INITIATION FACTOR TFIID"/>
    <property type="match status" value="1"/>
</dbReference>
<dbReference type="PANTHER" id="PTHR19879:SF9">
    <property type="entry name" value="TRANSCRIPTION INITIATION FACTOR TFIID SUBUNIT 5"/>
    <property type="match status" value="1"/>
</dbReference>
<dbReference type="OrthoDB" id="496at2759"/>
<evidence type="ECO:0000256" key="2">
    <source>
        <dbReference type="ARBA" id="ARBA00022737"/>
    </source>
</evidence>
<protein>
    <submittedName>
        <fullName evidence="5">Mitochondrial division protein 1</fullName>
    </submittedName>
</protein>
<feature type="region of interest" description="Disordered" evidence="4">
    <location>
        <begin position="399"/>
        <end position="432"/>
    </location>
</feature>
<accession>A0A9P3HGB3</accession>
<feature type="repeat" description="WD" evidence="3">
    <location>
        <begin position="363"/>
        <end position="394"/>
    </location>
</feature>
<proteinExistence type="predicted"/>
<feature type="repeat" description="WD" evidence="3">
    <location>
        <begin position="449"/>
        <end position="488"/>
    </location>
</feature>
<comment type="caution">
    <text evidence="5">The sequence shown here is derived from an EMBL/GenBank/DDBJ whole genome shotgun (WGS) entry which is preliminary data.</text>
</comment>
<dbReference type="PROSITE" id="PS50082">
    <property type="entry name" value="WD_REPEATS_2"/>
    <property type="match status" value="6"/>
</dbReference>
<dbReference type="Pfam" id="PF00400">
    <property type="entry name" value="WD40"/>
    <property type="match status" value="5"/>
</dbReference>
<evidence type="ECO:0000313" key="5">
    <source>
        <dbReference type="EMBL" id="GJJ75858.1"/>
    </source>
</evidence>
<dbReference type="EMBL" id="BQFW01000011">
    <property type="protein sequence ID" value="GJJ75858.1"/>
    <property type="molecule type" value="Genomic_DNA"/>
</dbReference>
<dbReference type="InterPro" id="IPR015943">
    <property type="entry name" value="WD40/YVTN_repeat-like_dom_sf"/>
</dbReference>
<keyword evidence="1 3" id="KW-0853">WD repeat</keyword>
<feature type="repeat" description="WD" evidence="3">
    <location>
        <begin position="624"/>
        <end position="655"/>
    </location>
</feature>
<dbReference type="SUPFAM" id="SSF50978">
    <property type="entry name" value="WD40 repeat-like"/>
    <property type="match status" value="1"/>
</dbReference>
<feature type="region of interest" description="Disordered" evidence="4">
    <location>
        <begin position="184"/>
        <end position="216"/>
    </location>
</feature>
<organism evidence="5 6">
    <name type="scientific">Entomortierella parvispora</name>
    <dbReference type="NCBI Taxonomy" id="205924"/>
    <lineage>
        <taxon>Eukaryota</taxon>
        <taxon>Fungi</taxon>
        <taxon>Fungi incertae sedis</taxon>
        <taxon>Mucoromycota</taxon>
        <taxon>Mortierellomycotina</taxon>
        <taxon>Mortierellomycetes</taxon>
        <taxon>Mortierellales</taxon>
        <taxon>Mortierellaceae</taxon>
        <taxon>Entomortierella</taxon>
    </lineage>
</organism>
<dbReference type="InterPro" id="IPR020472">
    <property type="entry name" value="WD40_PAC1"/>
</dbReference>
<gene>
    <name evidence="5" type="ORF">EMPS_08216</name>
</gene>
<sequence>MMATTVPASTRTKQPEKGQPRNQQQNLVEATSSRAAMVQSAANAALTHTVSGISATGRSISSMVSSGLQSPKHRIVEMLHAFDVTDLASSARHTLSTTSSIVFSPLTVQAVKGDLTGIASLTGLTGMAPHLMASHYLKRATANAQALALTGAIQATPMPADQLLAEDIPEPAARVSLFQGFKASYPGHAKNGRRSKNHQRRRKQGYGETDADDPQAAFSSLLNERERTIKEQVKLQTQKTVIQCELDQIAASIETLQGKQKNLGFQLAKLSEREDDLADTLGEINDKLAGISEGNKNSNGQQMQLEYRNETRDSGTCMQTFYGHDGIVTCLDLNGPYGTMVTASRDRTTRVWDLTTFKCLGQLPGHEDYVECMQLEDTTLVTGSRDNTIRMWNLADLHHSQDSRSSSPSPSESSRHSNDITARMNDDDDYSRSSTDTLNVLDSCWTSTLNGHTGSVTCLYFEDSKLLSGSNDKTIKEWDMTTGQCVLTMDLLWAMSTSNTWSDWMNDGNDESYVGGLQFWQYALCSGTIDGAIRMWDLRTGQSHRTLAGHTGPVTTLQFDSFHVVSGGVDKSIRIWDLRTGGIQEILQYEDPVRSLQFDSSKIIVGSGDSLKIYDRNSQQHSYYTGHTNTVESVRFSDSVLASGGQDSTVRLWQR</sequence>
<dbReference type="CDD" id="cd00200">
    <property type="entry name" value="WD40"/>
    <property type="match status" value="1"/>
</dbReference>
<feature type="region of interest" description="Disordered" evidence="4">
    <location>
        <begin position="1"/>
        <end position="27"/>
    </location>
</feature>
<feature type="compositionally biased region" description="Low complexity" evidence="4">
    <location>
        <begin position="403"/>
        <end position="412"/>
    </location>
</feature>
<feature type="repeat" description="WD" evidence="3">
    <location>
        <begin position="547"/>
        <end position="586"/>
    </location>
</feature>
<dbReference type="InterPro" id="IPR019775">
    <property type="entry name" value="WD40_repeat_CS"/>
</dbReference>
<evidence type="ECO:0000256" key="1">
    <source>
        <dbReference type="ARBA" id="ARBA00022574"/>
    </source>
</evidence>
<dbReference type="InterPro" id="IPR036322">
    <property type="entry name" value="WD40_repeat_dom_sf"/>
</dbReference>
<keyword evidence="2" id="KW-0677">Repeat</keyword>
<feature type="compositionally biased region" description="Polar residues" evidence="4">
    <location>
        <begin position="1"/>
        <end position="12"/>
    </location>
</feature>
<dbReference type="PRINTS" id="PR00320">
    <property type="entry name" value="GPROTEINBRPT"/>
</dbReference>
<dbReference type="Gene3D" id="6.10.280.220">
    <property type="match status" value="1"/>
</dbReference>
<dbReference type="PROSITE" id="PS00678">
    <property type="entry name" value="WD_REPEATS_1"/>
    <property type="match status" value="3"/>
</dbReference>
<dbReference type="PROSITE" id="PS50294">
    <property type="entry name" value="WD_REPEATS_REGION"/>
    <property type="match status" value="5"/>
</dbReference>
<dbReference type="Gene3D" id="2.130.10.10">
    <property type="entry name" value="YVTN repeat-like/Quinoprotein amine dehydrogenase"/>
    <property type="match status" value="2"/>
</dbReference>
<feature type="compositionally biased region" description="Basic residues" evidence="4">
    <location>
        <begin position="190"/>
        <end position="204"/>
    </location>
</feature>
<dbReference type="AlphaFoldDB" id="A0A9P3HGB3"/>
<reference evidence="5" key="2">
    <citation type="journal article" date="2022" name="Microbiol. Resour. Announc.">
        <title>Whole-Genome Sequence of Entomortierella parvispora E1425, a Mucoromycotan Fungus Associated with Burkholderiaceae-Related Endosymbiotic Bacteria.</title>
        <authorList>
            <person name="Herlambang A."/>
            <person name="Guo Y."/>
            <person name="Takashima Y."/>
            <person name="Narisawa K."/>
            <person name="Ohta H."/>
            <person name="Nishizawa T."/>
        </authorList>
    </citation>
    <scope>NUCLEOTIDE SEQUENCE</scope>
    <source>
        <strain evidence="5">E1425</strain>
    </source>
</reference>
<evidence type="ECO:0000256" key="3">
    <source>
        <dbReference type="PROSITE-ProRule" id="PRU00221"/>
    </source>
</evidence>